<accession>A0A212LR05</accession>
<name>A0A212LR05_9HYPH</name>
<sequence>MSDLIGLTAAEKQDLLRDLQEALFSGVYRVRFRDRDVTYQSAAEMRETISDLESSLGVGRTTKQGVIFTSFGKGL</sequence>
<evidence type="ECO:0000313" key="1">
    <source>
        <dbReference type="EMBL" id="SCM79956.1"/>
    </source>
</evidence>
<dbReference type="EMBL" id="FMJD01000013">
    <property type="protein sequence ID" value="SCM79956.1"/>
    <property type="molecule type" value="Genomic_DNA"/>
</dbReference>
<reference evidence="1" key="1">
    <citation type="submission" date="2016-08" db="EMBL/GenBank/DDBJ databases">
        <authorList>
            <person name="Seilhamer J.J."/>
        </authorList>
    </citation>
    <scope>NUCLEOTIDE SEQUENCE</scope>
    <source>
        <strain evidence="1">86</strain>
    </source>
</reference>
<gene>
    <name evidence="1" type="ORF">KL86PLE_90727</name>
</gene>
<dbReference type="NCBIfam" id="NF047331">
    <property type="entry name" value="phage_HTJ"/>
    <property type="match status" value="1"/>
</dbReference>
<proteinExistence type="predicted"/>
<dbReference type="RefSeq" id="WP_288198834.1">
    <property type="nucleotide sequence ID" value="NZ_LT608334.1"/>
</dbReference>
<organism evidence="1">
    <name type="scientific">uncultured Pleomorphomonas sp</name>
    <dbReference type="NCBI Taxonomy" id="442121"/>
    <lineage>
        <taxon>Bacteria</taxon>
        <taxon>Pseudomonadati</taxon>
        <taxon>Pseudomonadota</taxon>
        <taxon>Alphaproteobacteria</taxon>
        <taxon>Hyphomicrobiales</taxon>
        <taxon>Pleomorphomonadaceae</taxon>
        <taxon>Pleomorphomonas</taxon>
        <taxon>environmental samples</taxon>
    </lineage>
</organism>
<dbReference type="AlphaFoldDB" id="A0A212LR05"/>
<protein>
    <submittedName>
        <fullName evidence="1">Uncharacterized protein</fullName>
    </submittedName>
</protein>